<keyword evidence="6" id="KW-0732">Signal</keyword>
<dbReference type="CDD" id="cd12215">
    <property type="entry name" value="ChiC_BD"/>
    <property type="match status" value="1"/>
</dbReference>
<dbReference type="InterPro" id="IPR032179">
    <property type="entry name" value="Cry22Aa_Ig-like"/>
</dbReference>
<dbReference type="InterPro" id="IPR017853">
    <property type="entry name" value="GH"/>
</dbReference>
<organism evidence="8 9">
    <name type="scientific">Pseudaeromonas sharmana</name>
    <dbReference type="NCBI Taxonomy" id="328412"/>
    <lineage>
        <taxon>Bacteria</taxon>
        <taxon>Pseudomonadati</taxon>
        <taxon>Pseudomonadota</taxon>
        <taxon>Gammaproteobacteria</taxon>
        <taxon>Aeromonadales</taxon>
        <taxon>Aeromonadaceae</taxon>
        <taxon>Pseudaeromonas</taxon>
    </lineage>
</organism>
<dbReference type="InterPro" id="IPR001223">
    <property type="entry name" value="Glyco_hydro18_cat"/>
</dbReference>
<dbReference type="PANTHER" id="PTHR34823:SF1">
    <property type="entry name" value="CHITIN-BINDING TYPE-4 DOMAIN-CONTAINING PROTEIN"/>
    <property type="match status" value="1"/>
</dbReference>
<feature type="signal peptide" evidence="6">
    <location>
        <begin position="1"/>
        <end position="22"/>
    </location>
</feature>
<dbReference type="SMART" id="SM00636">
    <property type="entry name" value="Glyco_18"/>
    <property type="match status" value="1"/>
</dbReference>
<dbReference type="Pfam" id="PF00704">
    <property type="entry name" value="Glyco_hydro_18"/>
    <property type="match status" value="1"/>
</dbReference>
<evidence type="ECO:0000256" key="1">
    <source>
        <dbReference type="ARBA" id="ARBA00009121"/>
    </source>
</evidence>
<keyword evidence="2 5" id="KW-0378">Hydrolase</keyword>
<keyword evidence="4 5" id="KW-0326">Glycosidase</keyword>
<dbReference type="Pfam" id="PF02839">
    <property type="entry name" value="CBM_5_12"/>
    <property type="match status" value="1"/>
</dbReference>
<dbReference type="SMART" id="SM00495">
    <property type="entry name" value="ChtBD3"/>
    <property type="match status" value="2"/>
</dbReference>
<dbReference type="Gene3D" id="2.10.10.20">
    <property type="entry name" value="Carbohydrate-binding module superfamily 5/12"/>
    <property type="match status" value="1"/>
</dbReference>
<dbReference type="Gene3D" id="2.60.40.10">
    <property type="entry name" value="Immunoglobulins"/>
    <property type="match status" value="2"/>
</dbReference>
<name>A0ABV8CMF1_9GAMM</name>
<accession>A0ABV8CMF1</accession>
<dbReference type="SUPFAM" id="SSF51445">
    <property type="entry name" value="(Trans)glycosidases"/>
    <property type="match status" value="1"/>
</dbReference>
<dbReference type="PANTHER" id="PTHR34823">
    <property type="entry name" value="GLCNAC-BINDING PROTEIN A"/>
    <property type="match status" value="1"/>
</dbReference>
<dbReference type="InterPro" id="IPR011583">
    <property type="entry name" value="Chitinase_II/V-like_cat"/>
</dbReference>
<evidence type="ECO:0000313" key="8">
    <source>
        <dbReference type="EMBL" id="MFC3913238.1"/>
    </source>
</evidence>
<dbReference type="RefSeq" id="WP_377151503.1">
    <property type="nucleotide sequence ID" value="NZ_JBHSAF010000006.1"/>
</dbReference>
<sequence>MHNFKLSLLGCLLGITSPLLHAATTTQSMINPQSGVVVGYWHNWCNGGGYKGGTAPCVNLEQINPQYNVVNVSFMKVYGNEVLPTFKLDPGIGLSESQFIAQIATLNSQGRSVLLALGGAEAHIELHKGQEQAFADEIIRLVELYGFDGLDIDLEQTAITAADNQTVIPAALRLVKDHYRAQGKNFLITMAPEFPYLTSNGLYTPYLRALEGYYDWINPQFYNQGGDGIWVDGIGWIAQNNDTLKGDFIYYIADSLVNGTRGFYKIPSDKLVFGIPTNNDAAATGYVKNPQDLFSAFNRLKAQSQPLRGVMTWSINWDMGRDAAGTSYGESFIKSYGPFIHGQQITPPTTDGKPVFAGLADVRIKQGTAFDPLSGVTAYDNEDGDLTASISVSGSVNNQQIGLYPLTYAVVDSDGHVTEQLRSAEVYSMTPVFSGISDTTITVGTTFDALAGITAKDDEDGDLTSQIQVVGSVDSQTVGSYTLSYQVIDSAGQQVTQTRKVTVREAGAVCDNVWQAKQVYVGGDVVNYNGKRWQAGWWTQGEEPGTSGQWGVWRQQGDSDCGGAVQPPVTGGSDFTIGDIGSSYVVANGQVSIDLTVTTMNAVQITARLQQGSSVFGSVSALVDGTSPLQLVANGVSAGNYELVITGLASGQAQVDHSVAVTLTASSSDSGSGNYPAYAASTAYKAGDRVSNGGTNYECKPWPYTAWCGGTSTFYAPGTGSAWSDAWIKL</sequence>
<dbReference type="Gene3D" id="2.60.40.2550">
    <property type="match status" value="1"/>
</dbReference>
<comment type="similarity">
    <text evidence="1">Belongs to the glycosyl hydrolase 18 family. Chitinase class II subfamily.</text>
</comment>
<evidence type="ECO:0000313" key="9">
    <source>
        <dbReference type="Proteomes" id="UP001595692"/>
    </source>
</evidence>
<evidence type="ECO:0000259" key="7">
    <source>
        <dbReference type="PROSITE" id="PS51910"/>
    </source>
</evidence>
<protein>
    <submittedName>
        <fullName evidence="8">Immunoglobulin-like domain-containing protein</fullName>
    </submittedName>
</protein>
<reference evidence="9" key="1">
    <citation type="journal article" date="2019" name="Int. J. Syst. Evol. Microbiol.">
        <title>The Global Catalogue of Microorganisms (GCM) 10K type strain sequencing project: providing services to taxonomists for standard genome sequencing and annotation.</title>
        <authorList>
            <consortium name="The Broad Institute Genomics Platform"/>
            <consortium name="The Broad Institute Genome Sequencing Center for Infectious Disease"/>
            <person name="Wu L."/>
            <person name="Ma J."/>
        </authorList>
    </citation>
    <scope>NUCLEOTIDE SEQUENCE [LARGE SCALE GENOMIC DNA]</scope>
    <source>
        <strain evidence="9">CCUG 54939</strain>
    </source>
</reference>
<feature type="chain" id="PRO_5047499858" evidence="6">
    <location>
        <begin position="23"/>
        <end position="730"/>
    </location>
</feature>
<dbReference type="CDD" id="cd02871">
    <property type="entry name" value="GH18_chitinase_D-like"/>
    <property type="match status" value="1"/>
</dbReference>
<proteinExistence type="inferred from homology"/>
<dbReference type="Proteomes" id="UP001595692">
    <property type="component" value="Unassembled WGS sequence"/>
</dbReference>
<evidence type="ECO:0000256" key="2">
    <source>
        <dbReference type="ARBA" id="ARBA00022801"/>
    </source>
</evidence>
<dbReference type="Gene3D" id="3.20.20.80">
    <property type="entry name" value="Glycosidases"/>
    <property type="match status" value="1"/>
</dbReference>
<dbReference type="InterPro" id="IPR051024">
    <property type="entry name" value="GlcNAc_Chitin_IntDeg"/>
</dbReference>
<dbReference type="EMBL" id="JBHSAF010000006">
    <property type="protein sequence ID" value="MFC3913238.1"/>
    <property type="molecule type" value="Genomic_DNA"/>
</dbReference>
<dbReference type="SUPFAM" id="SSF51055">
    <property type="entry name" value="Carbohydrate binding domain"/>
    <property type="match status" value="1"/>
</dbReference>
<gene>
    <name evidence="8" type="ORF">ACFOSS_07155</name>
</gene>
<dbReference type="PROSITE" id="PS51910">
    <property type="entry name" value="GH18_2"/>
    <property type="match status" value="1"/>
</dbReference>
<dbReference type="InterPro" id="IPR003610">
    <property type="entry name" value="CBM5/12"/>
</dbReference>
<dbReference type="InterPro" id="IPR036573">
    <property type="entry name" value="CBM_sf_5/12"/>
</dbReference>
<evidence type="ECO:0000256" key="3">
    <source>
        <dbReference type="ARBA" id="ARBA00023277"/>
    </source>
</evidence>
<keyword evidence="3" id="KW-0119">Carbohydrate metabolism</keyword>
<keyword evidence="9" id="KW-1185">Reference proteome</keyword>
<comment type="caution">
    <text evidence="8">The sequence shown here is derived from an EMBL/GenBank/DDBJ whole genome shotgun (WGS) entry which is preliminary data.</text>
</comment>
<dbReference type="InterPro" id="IPR001579">
    <property type="entry name" value="Glyco_hydro_18_chit_AS"/>
</dbReference>
<evidence type="ECO:0000256" key="5">
    <source>
        <dbReference type="RuleBase" id="RU000489"/>
    </source>
</evidence>
<feature type="domain" description="GH18" evidence="7">
    <location>
        <begin position="35"/>
        <end position="343"/>
    </location>
</feature>
<dbReference type="Pfam" id="PF16403">
    <property type="entry name" value="Bact_surface_Ig-like"/>
    <property type="match status" value="2"/>
</dbReference>
<dbReference type="CDD" id="cd12214">
    <property type="entry name" value="ChiA1_BD"/>
    <property type="match status" value="1"/>
</dbReference>
<dbReference type="InterPro" id="IPR013783">
    <property type="entry name" value="Ig-like_fold"/>
</dbReference>
<evidence type="ECO:0000256" key="4">
    <source>
        <dbReference type="ARBA" id="ARBA00023295"/>
    </source>
</evidence>
<dbReference type="PROSITE" id="PS01095">
    <property type="entry name" value="GH18_1"/>
    <property type="match status" value="1"/>
</dbReference>
<evidence type="ECO:0000256" key="6">
    <source>
        <dbReference type="SAM" id="SignalP"/>
    </source>
</evidence>